<evidence type="ECO:0000313" key="1">
    <source>
        <dbReference type="EMBL" id="APD91173.1"/>
    </source>
</evidence>
<reference evidence="1 2" key="1">
    <citation type="submission" date="2016-11" db="EMBL/GenBank/DDBJ databases">
        <title>Networking in microbes: conjugative elements and plasmids in the genus Alteromonas.</title>
        <authorList>
            <person name="Lopez-Perez M."/>
            <person name="Ramon-Marco N."/>
            <person name="Rodriguez-Valera F."/>
        </authorList>
    </citation>
    <scope>NUCLEOTIDE SEQUENCE [LARGE SCALE GENOMIC DNA]</scope>
    <source>
        <strain evidence="1 2">CP48</strain>
    </source>
</reference>
<dbReference type="AlphaFoldDB" id="A0AAC9NSJ7"/>
<dbReference type="Proteomes" id="UP000182101">
    <property type="component" value="Chromosome"/>
</dbReference>
<dbReference type="EMBL" id="CP018024">
    <property type="protein sequence ID" value="APD91173.1"/>
    <property type="molecule type" value="Genomic_DNA"/>
</dbReference>
<sequence length="71" mass="8166">MNGIFNARFEYLPVGFSKQQAKVMSKNIRKQICLLGKLRGEKNKGVRVKTLTPLFLKHKKRGLSFHSGPFF</sequence>
<proteinExistence type="predicted"/>
<protein>
    <submittedName>
        <fullName evidence="1">Uncharacterized protein</fullName>
    </submittedName>
</protein>
<name>A0AAC9NSJ7_9ALTE</name>
<organism evidence="1 2">
    <name type="scientific">Alteromonas mediterranea</name>
    <dbReference type="NCBI Taxonomy" id="314275"/>
    <lineage>
        <taxon>Bacteria</taxon>
        <taxon>Pseudomonadati</taxon>
        <taxon>Pseudomonadota</taxon>
        <taxon>Gammaproteobacteria</taxon>
        <taxon>Alteromonadales</taxon>
        <taxon>Alteromonadaceae</taxon>
        <taxon>Alteromonas/Salinimonas group</taxon>
        <taxon>Alteromonas</taxon>
    </lineage>
</organism>
<accession>A0AAC9NSJ7</accession>
<evidence type="ECO:0000313" key="2">
    <source>
        <dbReference type="Proteomes" id="UP000182101"/>
    </source>
</evidence>
<gene>
    <name evidence="1" type="ORF">BM524_15985</name>
</gene>